<keyword evidence="6" id="KW-1015">Disulfide bond</keyword>
<dbReference type="PROSITE" id="PS51485">
    <property type="entry name" value="PHYTOCYANIN"/>
    <property type="match status" value="1"/>
</dbReference>
<evidence type="ECO:0000256" key="4">
    <source>
        <dbReference type="ARBA" id="ARBA00022729"/>
    </source>
</evidence>
<keyword evidence="8" id="KW-0449">Lipoprotein</keyword>
<evidence type="ECO:0000256" key="5">
    <source>
        <dbReference type="ARBA" id="ARBA00023136"/>
    </source>
</evidence>
<dbReference type="Proteomes" id="UP001152484">
    <property type="component" value="Unassembled WGS sequence"/>
</dbReference>
<evidence type="ECO:0000256" key="6">
    <source>
        <dbReference type="ARBA" id="ARBA00023157"/>
    </source>
</evidence>
<dbReference type="InterPro" id="IPR008972">
    <property type="entry name" value="Cupredoxin"/>
</dbReference>
<dbReference type="FunFam" id="2.60.40.420:FF:000010">
    <property type="entry name" value="Early nodulin-like protein 1"/>
    <property type="match status" value="1"/>
</dbReference>
<reference evidence="13" key="1">
    <citation type="submission" date="2022-07" db="EMBL/GenBank/DDBJ databases">
        <authorList>
            <person name="Macas J."/>
            <person name="Novak P."/>
            <person name="Neumann P."/>
        </authorList>
    </citation>
    <scope>NUCLEOTIDE SEQUENCE</scope>
</reference>
<evidence type="ECO:0000256" key="1">
    <source>
        <dbReference type="ARBA" id="ARBA00004609"/>
    </source>
</evidence>
<evidence type="ECO:0000256" key="9">
    <source>
        <dbReference type="ARBA" id="ARBA00035011"/>
    </source>
</evidence>
<keyword evidence="5 10" id="KW-0472">Membrane</keyword>
<keyword evidence="7" id="KW-0325">Glycoprotein</keyword>
<name>A0A9P1EHW8_CUSEU</name>
<proteinExistence type="inferred from homology"/>
<dbReference type="GO" id="GO:0009055">
    <property type="term" value="F:electron transfer activity"/>
    <property type="evidence" value="ECO:0007669"/>
    <property type="project" value="InterPro"/>
</dbReference>
<dbReference type="PANTHER" id="PTHR33021">
    <property type="entry name" value="BLUE COPPER PROTEIN"/>
    <property type="match status" value="1"/>
</dbReference>
<dbReference type="Gene3D" id="2.60.40.420">
    <property type="entry name" value="Cupredoxins - blue copper proteins"/>
    <property type="match status" value="1"/>
</dbReference>
<dbReference type="OrthoDB" id="782862at2759"/>
<keyword evidence="2" id="KW-1003">Cell membrane</keyword>
<dbReference type="AlphaFoldDB" id="A0A9P1EHW8"/>
<dbReference type="SUPFAM" id="SSF49503">
    <property type="entry name" value="Cupredoxins"/>
    <property type="match status" value="1"/>
</dbReference>
<evidence type="ECO:0000313" key="13">
    <source>
        <dbReference type="EMBL" id="CAH9106567.1"/>
    </source>
</evidence>
<feature type="chain" id="PRO_5040147636" description="Phytocyanin domain-containing protein" evidence="11">
    <location>
        <begin position="30"/>
        <end position="208"/>
    </location>
</feature>
<dbReference type="CDD" id="cd11019">
    <property type="entry name" value="OsENODL1_like"/>
    <property type="match status" value="1"/>
</dbReference>
<keyword evidence="4 11" id="KW-0732">Signal</keyword>
<dbReference type="InterPro" id="IPR003245">
    <property type="entry name" value="Phytocyanin_dom"/>
</dbReference>
<evidence type="ECO:0000313" key="14">
    <source>
        <dbReference type="Proteomes" id="UP001152484"/>
    </source>
</evidence>
<evidence type="ECO:0000256" key="7">
    <source>
        <dbReference type="ARBA" id="ARBA00023180"/>
    </source>
</evidence>
<accession>A0A9P1EHW8</accession>
<evidence type="ECO:0000256" key="10">
    <source>
        <dbReference type="SAM" id="Phobius"/>
    </source>
</evidence>
<keyword evidence="3" id="KW-0336">GPI-anchor</keyword>
<keyword evidence="10" id="KW-0812">Transmembrane</keyword>
<evidence type="ECO:0000256" key="3">
    <source>
        <dbReference type="ARBA" id="ARBA00022622"/>
    </source>
</evidence>
<sequence length="208" mass="22932">MDMAIHLRISRNCHFWYLLLLLQATCLFCYQYKVGDLDSWNIPSSGNSNVYANWAKHHVLKIGDSLLFLYPPSQDSVIQVTAQSYKDCNTKDPILFIDNGNSLFNITEPGDYFFISGEKGHCEKSQKLHIFVAGGNASSSSPYDAVSPTAYGPSSAASGPSAPNVFGSIPFQGSTSSSLKTPFFLPVFLIGLVYISILQQNHMFIRAD</sequence>
<evidence type="ECO:0000256" key="2">
    <source>
        <dbReference type="ARBA" id="ARBA00022475"/>
    </source>
</evidence>
<keyword evidence="14" id="KW-1185">Reference proteome</keyword>
<comment type="caution">
    <text evidence="13">The sequence shown here is derived from an EMBL/GenBank/DDBJ whole genome shotgun (WGS) entry which is preliminary data.</text>
</comment>
<evidence type="ECO:0000256" key="11">
    <source>
        <dbReference type="SAM" id="SignalP"/>
    </source>
</evidence>
<evidence type="ECO:0000256" key="8">
    <source>
        <dbReference type="ARBA" id="ARBA00023288"/>
    </source>
</evidence>
<dbReference type="EMBL" id="CAMAPE010000050">
    <property type="protein sequence ID" value="CAH9106567.1"/>
    <property type="molecule type" value="Genomic_DNA"/>
</dbReference>
<comment type="subcellular location">
    <subcellularLocation>
        <location evidence="1">Cell membrane</location>
        <topology evidence="1">Lipid-anchor</topology>
        <topology evidence="1">GPI-anchor</topology>
    </subcellularLocation>
</comment>
<dbReference type="Pfam" id="PF02298">
    <property type="entry name" value="Cu_bind_like"/>
    <property type="match status" value="1"/>
</dbReference>
<dbReference type="InterPro" id="IPR041846">
    <property type="entry name" value="ENL_dom"/>
</dbReference>
<feature type="transmembrane region" description="Helical" evidence="10">
    <location>
        <begin position="181"/>
        <end position="198"/>
    </location>
</feature>
<feature type="signal peptide" evidence="11">
    <location>
        <begin position="1"/>
        <end position="29"/>
    </location>
</feature>
<dbReference type="PANTHER" id="PTHR33021:SF44">
    <property type="entry name" value="EARLY NODULIN-LIKE PROTEIN 8"/>
    <property type="match status" value="1"/>
</dbReference>
<dbReference type="GO" id="GO:0098552">
    <property type="term" value="C:side of membrane"/>
    <property type="evidence" value="ECO:0007669"/>
    <property type="project" value="UniProtKB-KW"/>
</dbReference>
<protein>
    <recommendedName>
        <fullName evidence="12">Phytocyanin domain-containing protein</fullName>
    </recommendedName>
</protein>
<keyword evidence="10" id="KW-1133">Transmembrane helix</keyword>
<evidence type="ECO:0000259" key="12">
    <source>
        <dbReference type="PROSITE" id="PS51485"/>
    </source>
</evidence>
<comment type="similarity">
    <text evidence="9">Belongs to the early nodulin-like (ENODL) family.</text>
</comment>
<organism evidence="13 14">
    <name type="scientific">Cuscuta europaea</name>
    <name type="common">European dodder</name>
    <dbReference type="NCBI Taxonomy" id="41803"/>
    <lineage>
        <taxon>Eukaryota</taxon>
        <taxon>Viridiplantae</taxon>
        <taxon>Streptophyta</taxon>
        <taxon>Embryophyta</taxon>
        <taxon>Tracheophyta</taxon>
        <taxon>Spermatophyta</taxon>
        <taxon>Magnoliopsida</taxon>
        <taxon>eudicotyledons</taxon>
        <taxon>Gunneridae</taxon>
        <taxon>Pentapetalae</taxon>
        <taxon>asterids</taxon>
        <taxon>lamiids</taxon>
        <taxon>Solanales</taxon>
        <taxon>Convolvulaceae</taxon>
        <taxon>Cuscuteae</taxon>
        <taxon>Cuscuta</taxon>
        <taxon>Cuscuta subgen. Cuscuta</taxon>
    </lineage>
</organism>
<dbReference type="InterPro" id="IPR039391">
    <property type="entry name" value="Phytocyanin-like"/>
</dbReference>
<feature type="domain" description="Phytocyanin" evidence="12">
    <location>
        <begin position="30"/>
        <end position="134"/>
    </location>
</feature>
<dbReference type="GO" id="GO:0005886">
    <property type="term" value="C:plasma membrane"/>
    <property type="evidence" value="ECO:0007669"/>
    <property type="project" value="UniProtKB-SubCell"/>
</dbReference>
<gene>
    <name evidence="13" type="ORF">CEURO_LOCUS17348</name>
</gene>